<name>A0A0D2CTJ3_9EURO</name>
<dbReference type="EMBL" id="KN847321">
    <property type="protein sequence ID" value="KIW53362.1"/>
    <property type="molecule type" value="Genomic_DNA"/>
</dbReference>
<organism evidence="2 3">
    <name type="scientific">Exophiala xenobiotica</name>
    <dbReference type="NCBI Taxonomy" id="348802"/>
    <lineage>
        <taxon>Eukaryota</taxon>
        <taxon>Fungi</taxon>
        <taxon>Dikarya</taxon>
        <taxon>Ascomycota</taxon>
        <taxon>Pezizomycotina</taxon>
        <taxon>Eurotiomycetes</taxon>
        <taxon>Chaetothyriomycetidae</taxon>
        <taxon>Chaetothyriales</taxon>
        <taxon>Herpotrichiellaceae</taxon>
        <taxon>Exophiala</taxon>
    </lineage>
</organism>
<evidence type="ECO:0000256" key="1">
    <source>
        <dbReference type="SAM" id="MobiDB-lite"/>
    </source>
</evidence>
<dbReference type="RefSeq" id="XP_013313946.1">
    <property type="nucleotide sequence ID" value="XM_013458492.1"/>
</dbReference>
<dbReference type="GeneID" id="25330850"/>
<dbReference type="OrthoDB" id="4136123at2759"/>
<proteinExistence type="predicted"/>
<protein>
    <submittedName>
        <fullName evidence="2">Uncharacterized protein</fullName>
    </submittedName>
</protein>
<accession>A0A0D2CTJ3</accession>
<reference evidence="2 3" key="1">
    <citation type="submission" date="2015-01" db="EMBL/GenBank/DDBJ databases">
        <title>The Genome Sequence of Exophiala xenobiotica CBS118157.</title>
        <authorList>
            <consortium name="The Broad Institute Genomics Platform"/>
            <person name="Cuomo C."/>
            <person name="de Hoog S."/>
            <person name="Gorbushina A."/>
            <person name="Stielow B."/>
            <person name="Teixiera M."/>
            <person name="Abouelleil A."/>
            <person name="Chapman S.B."/>
            <person name="Priest M."/>
            <person name="Young S.K."/>
            <person name="Wortman J."/>
            <person name="Nusbaum C."/>
            <person name="Birren B."/>
        </authorList>
    </citation>
    <scope>NUCLEOTIDE SEQUENCE [LARGE SCALE GENOMIC DNA]</scope>
    <source>
        <strain evidence="2 3">CBS 118157</strain>
    </source>
</reference>
<sequence length="257" mass="28817">MEAQDLEISETHPPDGAETHRDLRSRRHAQNRCAKQSAKYYGYRGVHPSWIGQPYHSLASTPTSHTALEETYGPFSAIYPACGPLVSVPRHLKVSIWTKRDMFLDCETDIWPLDRRHHRGKKIREKRSAKWELRGLGRGMKVKARAVHDEVEVEDGQSEVHVPYPYYMEEQSYGGDGPGRLDKDEEAAGGEEVAEGAIVDAPERGPQSLDLVNGIDLDEDEVLEGLGFTMISERDFDVISISSKEEEDSECDIIGPG</sequence>
<dbReference type="AlphaFoldDB" id="A0A0D2CTJ3"/>
<feature type="region of interest" description="Disordered" evidence="1">
    <location>
        <begin position="1"/>
        <end position="28"/>
    </location>
</feature>
<dbReference type="Proteomes" id="UP000054342">
    <property type="component" value="Unassembled WGS sequence"/>
</dbReference>
<dbReference type="HOGENOM" id="CLU_078827_0_0_1"/>
<gene>
    <name evidence="2" type="ORF">PV05_08942</name>
</gene>
<evidence type="ECO:0000313" key="2">
    <source>
        <dbReference type="EMBL" id="KIW53362.1"/>
    </source>
</evidence>
<evidence type="ECO:0000313" key="3">
    <source>
        <dbReference type="Proteomes" id="UP000054342"/>
    </source>
</evidence>
<feature type="compositionally biased region" description="Basic and acidic residues" evidence="1">
    <location>
        <begin position="9"/>
        <end position="22"/>
    </location>
</feature>
<keyword evidence="3" id="KW-1185">Reference proteome</keyword>